<dbReference type="AlphaFoldDB" id="A0A914XK09"/>
<proteinExistence type="predicted"/>
<name>A0A914XK09_9BILA</name>
<evidence type="ECO:0000313" key="1">
    <source>
        <dbReference type="Proteomes" id="UP000887566"/>
    </source>
</evidence>
<organism evidence="1 2">
    <name type="scientific">Plectus sambesii</name>
    <dbReference type="NCBI Taxonomy" id="2011161"/>
    <lineage>
        <taxon>Eukaryota</taxon>
        <taxon>Metazoa</taxon>
        <taxon>Ecdysozoa</taxon>
        <taxon>Nematoda</taxon>
        <taxon>Chromadorea</taxon>
        <taxon>Plectida</taxon>
        <taxon>Plectina</taxon>
        <taxon>Plectoidea</taxon>
        <taxon>Plectidae</taxon>
        <taxon>Plectus</taxon>
    </lineage>
</organism>
<accession>A0A914XK09</accession>
<keyword evidence="1" id="KW-1185">Reference proteome</keyword>
<sequence length="105" mass="11333">MANLTKRKSVPGRSFATAKHASNALIGSAPVRDGPDGGSTDRRIRRRFLALQMFNLMNRGKLPPLASRLDMSTAPNSIPLEHLESPSMLVVVFEALAVRAPIVGI</sequence>
<dbReference type="Proteomes" id="UP000887566">
    <property type="component" value="Unplaced"/>
</dbReference>
<protein>
    <submittedName>
        <fullName evidence="2">Uncharacterized protein</fullName>
    </submittedName>
</protein>
<reference evidence="2" key="1">
    <citation type="submission" date="2022-11" db="UniProtKB">
        <authorList>
            <consortium name="WormBaseParasite"/>
        </authorList>
    </citation>
    <scope>IDENTIFICATION</scope>
</reference>
<dbReference type="WBParaSite" id="PSAMB.scaffold909size38770.g9737.t1">
    <property type="protein sequence ID" value="PSAMB.scaffold909size38770.g9737.t1"/>
    <property type="gene ID" value="PSAMB.scaffold909size38770.g9737"/>
</dbReference>
<evidence type="ECO:0000313" key="2">
    <source>
        <dbReference type="WBParaSite" id="PSAMB.scaffold909size38770.g9737.t1"/>
    </source>
</evidence>